<feature type="domain" description="Methionyl-tRNA synthetase anticodon-binding" evidence="15">
    <location>
        <begin position="456"/>
        <end position="581"/>
    </location>
</feature>
<dbReference type="AlphaFoldDB" id="A0A250WSQ2"/>
<evidence type="ECO:0000256" key="3">
    <source>
        <dbReference type="ARBA" id="ARBA00022598"/>
    </source>
</evidence>
<reference evidence="16 17" key="1">
    <citation type="submission" date="2017-08" db="EMBL/GenBank/DDBJ databases">
        <title>Acidophilic green algal genome provides insights into adaptation to an acidic environment.</title>
        <authorList>
            <person name="Hirooka S."/>
            <person name="Hirose Y."/>
            <person name="Kanesaki Y."/>
            <person name="Higuchi S."/>
            <person name="Fujiwara T."/>
            <person name="Onuma R."/>
            <person name="Era A."/>
            <person name="Ohbayashi R."/>
            <person name="Uzuka A."/>
            <person name="Nozaki H."/>
            <person name="Yoshikawa H."/>
            <person name="Miyagishima S.Y."/>
        </authorList>
    </citation>
    <scope>NUCLEOTIDE SEQUENCE [LARGE SCALE GENOMIC DNA]</scope>
    <source>
        <strain evidence="16 17">NIES-2499</strain>
    </source>
</reference>
<comment type="cofactor">
    <cofactor evidence="1">
        <name>Zn(2+)</name>
        <dbReference type="ChEBI" id="CHEBI:29105"/>
    </cofactor>
</comment>
<dbReference type="CDD" id="cd07957">
    <property type="entry name" value="Anticodon_Ia_Met"/>
    <property type="match status" value="1"/>
</dbReference>
<dbReference type="Gene3D" id="3.40.50.620">
    <property type="entry name" value="HUPs"/>
    <property type="match status" value="1"/>
</dbReference>
<feature type="compositionally biased region" description="Low complexity" evidence="12">
    <location>
        <begin position="586"/>
        <end position="606"/>
    </location>
</feature>
<evidence type="ECO:0000256" key="2">
    <source>
        <dbReference type="ARBA" id="ARBA00012838"/>
    </source>
</evidence>
<keyword evidence="9 11" id="KW-0030">Aminoacyl-tRNA synthetase</keyword>
<comment type="caution">
    <text evidence="16">The sequence shown here is derived from an EMBL/GenBank/DDBJ whole genome shotgun (WGS) entry which is preliminary data.</text>
</comment>
<organism evidence="16 17">
    <name type="scientific">Chlamydomonas eustigma</name>
    <dbReference type="NCBI Taxonomy" id="1157962"/>
    <lineage>
        <taxon>Eukaryota</taxon>
        <taxon>Viridiplantae</taxon>
        <taxon>Chlorophyta</taxon>
        <taxon>core chlorophytes</taxon>
        <taxon>Chlorophyceae</taxon>
        <taxon>CS clade</taxon>
        <taxon>Chlamydomonadales</taxon>
        <taxon>Chlamydomonadaceae</taxon>
        <taxon>Chlamydomonas</taxon>
    </lineage>
</organism>
<dbReference type="InterPro" id="IPR014758">
    <property type="entry name" value="Met-tRNA_synth"/>
</dbReference>
<evidence type="ECO:0000256" key="11">
    <source>
        <dbReference type="RuleBase" id="RU363039"/>
    </source>
</evidence>
<feature type="domain" description="Methionyl/Leucyl tRNA synthetase" evidence="14">
    <location>
        <begin position="209"/>
        <end position="426"/>
    </location>
</feature>
<evidence type="ECO:0000259" key="13">
    <source>
        <dbReference type="Pfam" id="PF01406"/>
    </source>
</evidence>
<dbReference type="GO" id="GO:0005524">
    <property type="term" value="F:ATP binding"/>
    <property type="evidence" value="ECO:0007669"/>
    <property type="project" value="UniProtKB-KW"/>
</dbReference>
<keyword evidence="17" id="KW-1185">Reference proteome</keyword>
<dbReference type="GO" id="GO:0004825">
    <property type="term" value="F:methionine-tRNA ligase activity"/>
    <property type="evidence" value="ECO:0007669"/>
    <property type="project" value="UniProtKB-EC"/>
</dbReference>
<evidence type="ECO:0000313" key="16">
    <source>
        <dbReference type="EMBL" id="GAX73560.1"/>
    </source>
</evidence>
<dbReference type="SUPFAM" id="SSF47323">
    <property type="entry name" value="Anticodon-binding domain of a subclass of class I aminoacyl-tRNA synthetases"/>
    <property type="match status" value="1"/>
</dbReference>
<comment type="catalytic activity">
    <reaction evidence="10">
        <text>tRNA(Met) + L-methionine + ATP = L-methionyl-tRNA(Met) + AMP + diphosphate</text>
        <dbReference type="Rhea" id="RHEA:13481"/>
        <dbReference type="Rhea" id="RHEA-COMP:9667"/>
        <dbReference type="Rhea" id="RHEA-COMP:9698"/>
        <dbReference type="ChEBI" id="CHEBI:30616"/>
        <dbReference type="ChEBI" id="CHEBI:33019"/>
        <dbReference type="ChEBI" id="CHEBI:57844"/>
        <dbReference type="ChEBI" id="CHEBI:78442"/>
        <dbReference type="ChEBI" id="CHEBI:78530"/>
        <dbReference type="ChEBI" id="CHEBI:456215"/>
        <dbReference type="EC" id="6.1.1.10"/>
    </reaction>
</comment>
<feature type="region of interest" description="Disordered" evidence="12">
    <location>
        <begin position="586"/>
        <end position="621"/>
    </location>
</feature>
<dbReference type="PRINTS" id="PR01041">
    <property type="entry name" value="TRNASYNTHMET"/>
</dbReference>
<keyword evidence="3 11" id="KW-0436">Ligase</keyword>
<dbReference type="PANTHER" id="PTHR43326">
    <property type="entry name" value="METHIONYL-TRNA SYNTHETASE"/>
    <property type="match status" value="1"/>
</dbReference>
<dbReference type="GO" id="GO:0005739">
    <property type="term" value="C:mitochondrion"/>
    <property type="evidence" value="ECO:0007669"/>
    <property type="project" value="TreeGrafter"/>
</dbReference>
<evidence type="ECO:0000256" key="1">
    <source>
        <dbReference type="ARBA" id="ARBA00001947"/>
    </source>
</evidence>
<comment type="similarity">
    <text evidence="11">Belongs to the class-I aminoacyl-tRNA synthetase family.</text>
</comment>
<dbReference type="PANTHER" id="PTHR43326:SF1">
    <property type="entry name" value="METHIONINE--TRNA LIGASE, MITOCHONDRIAL"/>
    <property type="match status" value="1"/>
</dbReference>
<evidence type="ECO:0000256" key="5">
    <source>
        <dbReference type="ARBA" id="ARBA00022741"/>
    </source>
</evidence>
<name>A0A250WSQ2_9CHLO</name>
<dbReference type="InterPro" id="IPR032678">
    <property type="entry name" value="tRNA-synt_1_cat_dom"/>
</dbReference>
<evidence type="ECO:0000256" key="7">
    <source>
        <dbReference type="ARBA" id="ARBA00022840"/>
    </source>
</evidence>
<dbReference type="OrthoDB" id="24670at2759"/>
<dbReference type="NCBIfam" id="TIGR00398">
    <property type="entry name" value="metG"/>
    <property type="match status" value="1"/>
</dbReference>
<dbReference type="InterPro" id="IPR033911">
    <property type="entry name" value="MetRS_core"/>
</dbReference>
<dbReference type="GO" id="GO:0046872">
    <property type="term" value="F:metal ion binding"/>
    <property type="evidence" value="ECO:0007669"/>
    <property type="project" value="UniProtKB-KW"/>
</dbReference>
<dbReference type="Pfam" id="PF01406">
    <property type="entry name" value="tRNA-synt_1e"/>
    <property type="match status" value="1"/>
</dbReference>
<dbReference type="CDD" id="cd00814">
    <property type="entry name" value="MetRS_core"/>
    <property type="match status" value="1"/>
</dbReference>
<dbReference type="Gene3D" id="1.10.730.10">
    <property type="entry name" value="Isoleucyl-tRNA Synthetase, Domain 1"/>
    <property type="match status" value="1"/>
</dbReference>
<evidence type="ECO:0000256" key="4">
    <source>
        <dbReference type="ARBA" id="ARBA00022723"/>
    </source>
</evidence>
<evidence type="ECO:0000256" key="9">
    <source>
        <dbReference type="ARBA" id="ARBA00023146"/>
    </source>
</evidence>
<dbReference type="InterPro" id="IPR009080">
    <property type="entry name" value="tRNAsynth_Ia_anticodon-bd"/>
</dbReference>
<keyword evidence="8 11" id="KW-0648">Protein biosynthesis</keyword>
<dbReference type="SUPFAM" id="SSF52374">
    <property type="entry name" value="Nucleotidylyl transferase"/>
    <property type="match status" value="1"/>
</dbReference>
<accession>A0A250WSQ2</accession>
<dbReference type="EMBL" id="BEGY01000004">
    <property type="protein sequence ID" value="GAX73560.1"/>
    <property type="molecule type" value="Genomic_DNA"/>
</dbReference>
<dbReference type="Gene3D" id="2.170.220.10">
    <property type="match status" value="1"/>
</dbReference>
<dbReference type="Pfam" id="PF19303">
    <property type="entry name" value="Anticodon_3"/>
    <property type="match status" value="1"/>
</dbReference>
<evidence type="ECO:0000256" key="10">
    <source>
        <dbReference type="ARBA" id="ARBA00047364"/>
    </source>
</evidence>
<dbReference type="Proteomes" id="UP000232323">
    <property type="component" value="Unassembled WGS sequence"/>
</dbReference>
<dbReference type="InterPro" id="IPR041872">
    <property type="entry name" value="Anticodon_Met"/>
</dbReference>
<dbReference type="InterPro" id="IPR014729">
    <property type="entry name" value="Rossmann-like_a/b/a_fold"/>
</dbReference>
<proteinExistence type="inferred from homology"/>
<evidence type="ECO:0000313" key="17">
    <source>
        <dbReference type="Proteomes" id="UP000232323"/>
    </source>
</evidence>
<evidence type="ECO:0000256" key="12">
    <source>
        <dbReference type="SAM" id="MobiDB-lite"/>
    </source>
</evidence>
<evidence type="ECO:0000259" key="14">
    <source>
        <dbReference type="Pfam" id="PF09334"/>
    </source>
</evidence>
<gene>
    <name evidence="16" type="ORF">CEUSTIGMA_g1011.t1</name>
</gene>
<evidence type="ECO:0000256" key="8">
    <source>
        <dbReference type="ARBA" id="ARBA00022917"/>
    </source>
</evidence>
<keyword evidence="5 11" id="KW-0547">Nucleotide-binding</keyword>
<feature type="domain" description="tRNA synthetases class I catalytic" evidence="13">
    <location>
        <begin position="76"/>
        <end position="203"/>
    </location>
</feature>
<dbReference type="Pfam" id="PF09334">
    <property type="entry name" value="tRNA-synt_1g"/>
    <property type="match status" value="1"/>
</dbReference>
<evidence type="ECO:0000256" key="6">
    <source>
        <dbReference type="ARBA" id="ARBA00022833"/>
    </source>
</evidence>
<sequence length="621" mass="68903">MYNTNFSRAPMRSCLKLRAHGTFPFNVQHSALGRNLKHVDSTVGGFKYGICDRRRRHLSATAAKDVFTITTPLYYVNAAPHMGSAYPTIAADTLARFQRLQGQTVHFLTGTDEHGEKIALAAEKRGMSPQAHCDSIVQEYRTLWELLDIKYDHFVRTTEAKHTQLVHEVLKKVWDKGDIYKADYEGWYCVDCEEFKDEKEMDEHKNCPTHRKPCQLRKEGNYFFRLSRYQNEIEQLLTSNEDFVQPAARRNELLAFVKEGVRDFSISRSAVTWGIPIPQDPEQTVYVWFDALNGYLSGLLPEGIEPSPESLSAAGWPATLHVIGKDILRFHAVYWPGMLLSAGLPLPGKVFGHGFLTKDGLKMGKSLGNVIDPVALVRAYGADAVRFYFMKETIFGQDGDFSEQRFRDVVNAALANNIGNMLQRTLSLLHRDFGGRIVVGSDTGLSPDHPFRALAKEQVQTAHTAYSTMSFHEAVEAIVLLCSKGNQYLDETKPWTALKKGSDEEKAAASAVLCAVLELLRVAAVALQPVTPSLSRRVYSQLGYSDAEFEVIRWTDAVWGGLKEGHQTAQPAAIFGRMEGDFVTEPAPAAAASASSGVSKDQPAAGKKQKAAKPKVAVSSP</sequence>
<keyword evidence="6" id="KW-0862">Zinc</keyword>
<keyword evidence="7 11" id="KW-0067">ATP-binding</keyword>
<keyword evidence="4" id="KW-0479">Metal-binding</keyword>
<dbReference type="NCBIfam" id="NF008900">
    <property type="entry name" value="PRK12267.1"/>
    <property type="match status" value="1"/>
</dbReference>
<evidence type="ECO:0000259" key="15">
    <source>
        <dbReference type="Pfam" id="PF19303"/>
    </source>
</evidence>
<dbReference type="GO" id="GO:0006431">
    <property type="term" value="P:methionyl-tRNA aminoacylation"/>
    <property type="evidence" value="ECO:0007669"/>
    <property type="project" value="InterPro"/>
</dbReference>
<protein>
    <recommendedName>
        <fullName evidence="2">methionine--tRNA ligase</fullName>
        <ecNumber evidence="2">6.1.1.10</ecNumber>
    </recommendedName>
</protein>
<dbReference type="FunFam" id="2.170.220.10:FF:000001">
    <property type="entry name" value="methionine--tRNA ligase, mitochondrial"/>
    <property type="match status" value="1"/>
</dbReference>
<dbReference type="GO" id="GO:0009570">
    <property type="term" value="C:chloroplast stroma"/>
    <property type="evidence" value="ECO:0007669"/>
    <property type="project" value="TreeGrafter"/>
</dbReference>
<dbReference type="HAMAP" id="MF_01228">
    <property type="entry name" value="Met_tRNA_synth_type2"/>
    <property type="match status" value="1"/>
</dbReference>
<dbReference type="STRING" id="1157962.A0A250WSQ2"/>
<dbReference type="EC" id="6.1.1.10" evidence="2"/>
<dbReference type="InterPro" id="IPR015413">
    <property type="entry name" value="Methionyl/Leucyl_tRNA_Synth"/>
</dbReference>
<dbReference type="InterPro" id="IPR023457">
    <property type="entry name" value="Met-tRNA_synth_2"/>
</dbReference>